<dbReference type="Proteomes" id="UP000051297">
    <property type="component" value="Unassembled WGS sequence"/>
</dbReference>
<comment type="caution">
    <text evidence="2">The sequence shown here is derived from an EMBL/GenBank/DDBJ whole genome shotgun (WGS) entry which is preliminary data.</text>
</comment>
<accession>A0A0T5ZXE1</accession>
<dbReference type="STRING" id="1576480.XU08_C0003G0107"/>
<feature type="transmembrane region" description="Helical" evidence="1">
    <location>
        <begin position="55"/>
        <end position="75"/>
    </location>
</feature>
<keyword evidence="1" id="KW-0472">Membrane</keyword>
<evidence type="ECO:0000313" key="3">
    <source>
        <dbReference type="Proteomes" id="UP000051297"/>
    </source>
</evidence>
<keyword evidence="1" id="KW-1133">Transmembrane helix</keyword>
<protein>
    <submittedName>
        <fullName evidence="2">Gwc1 protein</fullName>
    </submittedName>
</protein>
<dbReference type="AlphaFoldDB" id="A0A0T5ZXE1"/>
<dbReference type="EMBL" id="LDXK01000003">
    <property type="protein sequence ID" value="KRT67431.1"/>
    <property type="molecule type" value="Genomic_DNA"/>
</dbReference>
<proteinExistence type="predicted"/>
<sequence>MFGNLFGKKPKISIPKLGFLQALGVAAYCTLVGSVLWSGNILFGQMGNVLGPTLMLILLSVSVLVCGLLVFYHPYQLFFDGKKKEAADLVLYTTGWLFAFFLLVLIKLLILNALIS</sequence>
<name>A0A0T5ZXE1_UNCKA</name>
<evidence type="ECO:0000313" key="2">
    <source>
        <dbReference type="EMBL" id="KRT67431.1"/>
    </source>
</evidence>
<keyword evidence="1" id="KW-0812">Transmembrane</keyword>
<evidence type="ECO:0000256" key="1">
    <source>
        <dbReference type="SAM" id="Phobius"/>
    </source>
</evidence>
<gene>
    <name evidence="2" type="primary">gwc1</name>
    <name evidence="2" type="ORF">XU08_C0003G0107</name>
</gene>
<feature type="transmembrane region" description="Helical" evidence="1">
    <location>
        <begin position="20"/>
        <end position="43"/>
    </location>
</feature>
<feature type="transmembrane region" description="Helical" evidence="1">
    <location>
        <begin position="95"/>
        <end position="115"/>
    </location>
</feature>
<organism evidence="2 3">
    <name type="scientific">candidate division WWE3 bacterium CSP1-7</name>
    <dbReference type="NCBI Taxonomy" id="1576480"/>
    <lineage>
        <taxon>Bacteria</taxon>
        <taxon>Katanobacteria</taxon>
    </lineage>
</organism>
<reference evidence="2 3" key="1">
    <citation type="submission" date="2015-05" db="EMBL/GenBank/DDBJ databases">
        <title>Critical biogeochemical functions in the subsurface are associated with bacteria from new phyla and little studied lineages.</title>
        <authorList>
            <person name="Hug L.A."/>
            <person name="Thomas B.C."/>
            <person name="Sharon I."/>
            <person name="Brown C.T."/>
            <person name="Sharma R."/>
            <person name="Hettich R.L."/>
            <person name="Wilkins M.J."/>
            <person name="Williams K.H."/>
            <person name="Singh A."/>
            <person name="Banfield J.F."/>
        </authorList>
    </citation>
    <scope>NUCLEOTIDE SEQUENCE [LARGE SCALE GENOMIC DNA]</scope>
    <source>
        <strain evidence="2">CSP1-7</strain>
    </source>
</reference>